<dbReference type="InterPro" id="IPR036188">
    <property type="entry name" value="FAD/NAD-bd_sf"/>
</dbReference>
<evidence type="ECO:0000256" key="1">
    <source>
        <dbReference type="ARBA" id="ARBA00001974"/>
    </source>
</evidence>
<dbReference type="NCBIfam" id="TIGR03364">
    <property type="entry name" value="HpnW_proposed"/>
    <property type="match status" value="1"/>
</dbReference>
<dbReference type="RefSeq" id="WP_235017144.1">
    <property type="nucleotide sequence ID" value="NZ_FWZX01000013.1"/>
</dbReference>
<evidence type="ECO:0000256" key="3">
    <source>
        <dbReference type="ARBA" id="ARBA00022630"/>
    </source>
</evidence>
<accession>A0A1Y6C124</accession>
<sequence>MSGSSRAYDLAVVGGGILGLAHALAATRRGLRVVVVDRDVRANGASVRNFGFVTVTGQERGLPWRRALRSRDVWAEVAPQAGIRIEQRGLRVLARRPEALAVLEAFLATEMGEGCRLLTAAQAAEGFPGLAADGVVAALQSPHELRVESREAIPRLAAWLAERQGVDFLRPALVREVAPPRVETTAGRIEAGTVVVCPGDDFLSLYPERIAAYGLTRCLLHMMRVRPREAGFRLPCPVMSDLGLVRYAGYAALPEAAALRARLGQEQPRHLAEGIHLIAVAGADGSLVVGDSHRYDPTPHPFADAAVDRLILDELGAATGLAEPEVLERWTGTYASASDRVMLVDRPEERVRLVIVTGGTGASTGFAIGEEVIAELFGDARDGDERRETA</sequence>
<evidence type="ECO:0000256" key="4">
    <source>
        <dbReference type="ARBA" id="ARBA00023002"/>
    </source>
</evidence>
<evidence type="ECO:0000313" key="6">
    <source>
        <dbReference type="EMBL" id="SMF38753.1"/>
    </source>
</evidence>
<dbReference type="Pfam" id="PF01266">
    <property type="entry name" value="DAO"/>
    <property type="match status" value="1"/>
</dbReference>
<evidence type="ECO:0000259" key="5">
    <source>
        <dbReference type="Pfam" id="PF01266"/>
    </source>
</evidence>
<keyword evidence="7" id="KW-1185">Reference proteome</keyword>
<evidence type="ECO:0000313" key="7">
    <source>
        <dbReference type="Proteomes" id="UP000192917"/>
    </source>
</evidence>
<keyword evidence="3" id="KW-0285">Flavoprotein</keyword>
<dbReference type="PANTHER" id="PTHR13847:SF286">
    <property type="entry name" value="D-AMINO ACID DEHYDROGENASE"/>
    <property type="match status" value="1"/>
</dbReference>
<protein>
    <submittedName>
        <fullName evidence="6">FAD dependent oxidoreductase TIGR03364</fullName>
    </submittedName>
</protein>
<dbReference type="GO" id="GO:0005737">
    <property type="term" value="C:cytoplasm"/>
    <property type="evidence" value="ECO:0007669"/>
    <property type="project" value="TreeGrafter"/>
</dbReference>
<feature type="domain" description="FAD dependent oxidoreductase" evidence="5">
    <location>
        <begin position="9"/>
        <end position="372"/>
    </location>
</feature>
<dbReference type="STRING" id="560819.SAMN05428998_11365"/>
<dbReference type="Proteomes" id="UP000192917">
    <property type="component" value="Unassembled WGS sequence"/>
</dbReference>
<organism evidence="6 7">
    <name type="scientific">Tistlia consotensis USBA 355</name>
    <dbReference type="NCBI Taxonomy" id="560819"/>
    <lineage>
        <taxon>Bacteria</taxon>
        <taxon>Pseudomonadati</taxon>
        <taxon>Pseudomonadota</taxon>
        <taxon>Alphaproteobacteria</taxon>
        <taxon>Rhodospirillales</taxon>
        <taxon>Rhodovibrionaceae</taxon>
        <taxon>Tistlia</taxon>
    </lineage>
</organism>
<comment type="similarity">
    <text evidence="2">Belongs to the DadA oxidoreductase family.</text>
</comment>
<dbReference type="Gene3D" id="3.30.9.10">
    <property type="entry name" value="D-Amino Acid Oxidase, subunit A, domain 2"/>
    <property type="match status" value="1"/>
</dbReference>
<dbReference type="InterPro" id="IPR017741">
    <property type="entry name" value="FAD-dependent_OxRdtase_HpnW"/>
</dbReference>
<keyword evidence="4" id="KW-0560">Oxidoreductase</keyword>
<comment type="cofactor">
    <cofactor evidence="1">
        <name>FAD</name>
        <dbReference type="ChEBI" id="CHEBI:57692"/>
    </cofactor>
</comment>
<name>A0A1Y6C124_9PROT</name>
<dbReference type="InterPro" id="IPR006076">
    <property type="entry name" value="FAD-dep_OxRdtase"/>
</dbReference>
<dbReference type="Gene3D" id="3.50.50.60">
    <property type="entry name" value="FAD/NAD(P)-binding domain"/>
    <property type="match status" value="1"/>
</dbReference>
<proteinExistence type="inferred from homology"/>
<dbReference type="EMBL" id="FWZX01000013">
    <property type="protein sequence ID" value="SMF38753.1"/>
    <property type="molecule type" value="Genomic_DNA"/>
</dbReference>
<gene>
    <name evidence="6" type="ORF">SAMN05428998_11365</name>
</gene>
<dbReference type="SUPFAM" id="SSF51905">
    <property type="entry name" value="FAD/NAD(P)-binding domain"/>
    <property type="match status" value="1"/>
</dbReference>
<dbReference type="AlphaFoldDB" id="A0A1Y6C124"/>
<reference evidence="6 7" key="1">
    <citation type="submission" date="2017-04" db="EMBL/GenBank/DDBJ databases">
        <authorList>
            <person name="Afonso C.L."/>
            <person name="Miller P.J."/>
            <person name="Scott M.A."/>
            <person name="Spackman E."/>
            <person name="Goraichik I."/>
            <person name="Dimitrov K.M."/>
            <person name="Suarez D.L."/>
            <person name="Swayne D.E."/>
        </authorList>
    </citation>
    <scope>NUCLEOTIDE SEQUENCE [LARGE SCALE GENOMIC DNA]</scope>
    <source>
        <strain evidence="6 7">USBA 355</strain>
    </source>
</reference>
<dbReference type="PANTHER" id="PTHR13847">
    <property type="entry name" value="SARCOSINE DEHYDROGENASE-RELATED"/>
    <property type="match status" value="1"/>
</dbReference>
<evidence type="ECO:0000256" key="2">
    <source>
        <dbReference type="ARBA" id="ARBA00009410"/>
    </source>
</evidence>
<dbReference type="GO" id="GO:0016491">
    <property type="term" value="F:oxidoreductase activity"/>
    <property type="evidence" value="ECO:0007669"/>
    <property type="project" value="UniProtKB-KW"/>
</dbReference>